<protein>
    <recommendedName>
        <fullName evidence="7">Aminomethyltransferase</fullName>
    </recommendedName>
</protein>
<feature type="domain" description="Aminomethyltransferase C-terminal" evidence="4">
    <location>
        <begin position="111"/>
        <end position="187"/>
    </location>
</feature>
<dbReference type="SUPFAM" id="SSF103025">
    <property type="entry name" value="Folate-binding domain"/>
    <property type="match status" value="1"/>
</dbReference>
<evidence type="ECO:0000259" key="3">
    <source>
        <dbReference type="Pfam" id="PF01571"/>
    </source>
</evidence>
<dbReference type="Gene3D" id="3.30.1360.120">
    <property type="entry name" value="Probable tRNA modification gtpase trme, domain 1"/>
    <property type="match status" value="1"/>
</dbReference>
<proteinExistence type="inferred from homology"/>
<dbReference type="Pfam" id="PF01571">
    <property type="entry name" value="GCV_T"/>
    <property type="match status" value="1"/>
</dbReference>
<accession>A0A9W9YM85</accession>
<dbReference type="OrthoDB" id="10263536at2759"/>
<feature type="domain" description="GCVT N-terminal" evidence="3">
    <location>
        <begin position="4"/>
        <end position="87"/>
    </location>
</feature>
<feature type="region of interest" description="Disordered" evidence="2">
    <location>
        <begin position="113"/>
        <end position="134"/>
    </location>
</feature>
<comment type="similarity">
    <text evidence="1">Belongs to the GcvT family.</text>
</comment>
<dbReference type="AlphaFoldDB" id="A0A9W9YM85"/>
<keyword evidence="6" id="KW-1185">Reference proteome</keyword>
<evidence type="ECO:0000313" key="6">
    <source>
        <dbReference type="Proteomes" id="UP001163046"/>
    </source>
</evidence>
<dbReference type="Gene3D" id="4.10.1250.10">
    <property type="entry name" value="Aminomethyltransferase fragment"/>
    <property type="match status" value="1"/>
</dbReference>
<gene>
    <name evidence="5" type="ORF">OS493_032598</name>
</gene>
<dbReference type="FunFam" id="2.40.30.110:FF:000002">
    <property type="entry name" value="Aminomethyltransferase"/>
    <property type="match status" value="1"/>
</dbReference>
<dbReference type="PANTHER" id="PTHR43757">
    <property type="entry name" value="AMINOMETHYLTRANSFERASE"/>
    <property type="match status" value="1"/>
</dbReference>
<dbReference type="InterPro" id="IPR029043">
    <property type="entry name" value="GcvT/YgfZ_C"/>
</dbReference>
<dbReference type="InterPro" id="IPR006222">
    <property type="entry name" value="GCVT_N"/>
</dbReference>
<evidence type="ECO:0000259" key="4">
    <source>
        <dbReference type="Pfam" id="PF08669"/>
    </source>
</evidence>
<dbReference type="EMBL" id="MU827342">
    <property type="protein sequence ID" value="KAJ7353728.1"/>
    <property type="molecule type" value="Genomic_DNA"/>
</dbReference>
<dbReference type="SUPFAM" id="SSF101790">
    <property type="entry name" value="Aminomethyltransferase beta-barrel domain"/>
    <property type="match status" value="1"/>
</dbReference>
<comment type="caution">
    <text evidence="5">The sequence shown here is derived from an EMBL/GenBank/DDBJ whole genome shotgun (WGS) entry which is preliminary data.</text>
</comment>
<dbReference type="InterPro" id="IPR013977">
    <property type="entry name" value="GcvT_C"/>
</dbReference>
<evidence type="ECO:0000256" key="1">
    <source>
        <dbReference type="ARBA" id="ARBA00008609"/>
    </source>
</evidence>
<organism evidence="5 6">
    <name type="scientific">Desmophyllum pertusum</name>
    <dbReference type="NCBI Taxonomy" id="174260"/>
    <lineage>
        <taxon>Eukaryota</taxon>
        <taxon>Metazoa</taxon>
        <taxon>Cnidaria</taxon>
        <taxon>Anthozoa</taxon>
        <taxon>Hexacorallia</taxon>
        <taxon>Scleractinia</taxon>
        <taxon>Caryophylliina</taxon>
        <taxon>Caryophylliidae</taxon>
        <taxon>Desmophyllum</taxon>
    </lineage>
</organism>
<dbReference type="InterPro" id="IPR027266">
    <property type="entry name" value="TrmE/GcvT-like"/>
</dbReference>
<evidence type="ECO:0000256" key="2">
    <source>
        <dbReference type="SAM" id="MobiDB-lite"/>
    </source>
</evidence>
<sequence length="196" mass="21499">MDVFGIKDVRVTRCGYTGEDGFELSVDQDRAVDLAKALLESKTAEVKPAGLGPRDSLRLEAGLCLYGNDIDENTTPVEAVLVWTMGKRRRAQADFPGAEIILRQIKEKAKRKRVGLVSKGPPARGGTNILDTDGNKIGHVTSGCPSPSLKQNIAMAYVSTEFSKPGTKLQLEVYKKKIEAQVVKMPFLPTNYYIDK</sequence>
<dbReference type="FunFam" id="4.10.1250.10:FF:000002">
    <property type="entry name" value="Aminomethyltransferase"/>
    <property type="match status" value="1"/>
</dbReference>
<name>A0A9W9YM85_9CNID</name>
<dbReference type="PANTHER" id="PTHR43757:SF2">
    <property type="entry name" value="AMINOMETHYLTRANSFERASE, MITOCHONDRIAL"/>
    <property type="match status" value="1"/>
</dbReference>
<dbReference type="Proteomes" id="UP001163046">
    <property type="component" value="Unassembled WGS sequence"/>
</dbReference>
<dbReference type="GO" id="GO:0005739">
    <property type="term" value="C:mitochondrion"/>
    <property type="evidence" value="ECO:0007669"/>
    <property type="project" value="TreeGrafter"/>
</dbReference>
<evidence type="ECO:0008006" key="7">
    <source>
        <dbReference type="Google" id="ProtNLM"/>
    </source>
</evidence>
<dbReference type="Gene3D" id="2.40.30.110">
    <property type="entry name" value="Aminomethyltransferase beta-barrel domains"/>
    <property type="match status" value="1"/>
</dbReference>
<dbReference type="InterPro" id="IPR028896">
    <property type="entry name" value="GcvT/YgfZ/DmdA"/>
</dbReference>
<evidence type="ECO:0000313" key="5">
    <source>
        <dbReference type="EMBL" id="KAJ7353728.1"/>
    </source>
</evidence>
<reference evidence="5" key="1">
    <citation type="submission" date="2023-01" db="EMBL/GenBank/DDBJ databases">
        <title>Genome assembly of the deep-sea coral Lophelia pertusa.</title>
        <authorList>
            <person name="Herrera S."/>
            <person name="Cordes E."/>
        </authorList>
    </citation>
    <scope>NUCLEOTIDE SEQUENCE</scope>
    <source>
        <strain evidence="5">USNM1676648</strain>
        <tissue evidence="5">Polyp</tissue>
    </source>
</reference>
<dbReference type="Pfam" id="PF08669">
    <property type="entry name" value="GCV_T_C"/>
    <property type="match status" value="1"/>
</dbReference>